<feature type="transmembrane region" description="Helical" evidence="11">
    <location>
        <begin position="360"/>
        <end position="379"/>
    </location>
</feature>
<feature type="transmembrane region" description="Helical" evidence="11">
    <location>
        <begin position="148"/>
        <end position="167"/>
    </location>
</feature>
<evidence type="ECO:0000256" key="7">
    <source>
        <dbReference type="ARBA" id="ARBA00023053"/>
    </source>
</evidence>
<comment type="function">
    <text evidence="11">Na(+)/H(+) antiporter that extrudes sodium in exchange for external protons.</text>
</comment>
<dbReference type="AlphaFoldDB" id="A0A2M9BW45"/>
<organism evidence="12 13">
    <name type="scientific">Compostimonas suwonensis</name>
    <dbReference type="NCBI Taxonomy" id="1048394"/>
    <lineage>
        <taxon>Bacteria</taxon>
        <taxon>Bacillati</taxon>
        <taxon>Actinomycetota</taxon>
        <taxon>Actinomycetes</taxon>
        <taxon>Micrococcales</taxon>
        <taxon>Microbacteriaceae</taxon>
        <taxon>Compostimonas</taxon>
    </lineage>
</organism>
<feature type="transmembrane region" description="Helical" evidence="11">
    <location>
        <begin position="116"/>
        <end position="136"/>
    </location>
</feature>
<keyword evidence="5 11" id="KW-0812">Transmembrane</keyword>
<keyword evidence="9 11" id="KW-0472">Membrane</keyword>
<feature type="transmembrane region" description="Helical" evidence="11">
    <location>
        <begin position="229"/>
        <end position="247"/>
    </location>
</feature>
<evidence type="ECO:0000256" key="9">
    <source>
        <dbReference type="ARBA" id="ARBA00023136"/>
    </source>
</evidence>
<feature type="transmembrane region" description="Helical" evidence="11">
    <location>
        <begin position="326"/>
        <end position="348"/>
    </location>
</feature>
<dbReference type="GO" id="GO:0005886">
    <property type="term" value="C:plasma membrane"/>
    <property type="evidence" value="ECO:0007669"/>
    <property type="project" value="UniProtKB-SubCell"/>
</dbReference>
<dbReference type="InterPro" id="IPR023171">
    <property type="entry name" value="Na/H_antiporter_dom_sf"/>
</dbReference>
<evidence type="ECO:0000313" key="12">
    <source>
        <dbReference type="EMBL" id="PJJ62160.1"/>
    </source>
</evidence>
<feature type="transmembrane region" description="Helical" evidence="11">
    <location>
        <begin position="91"/>
        <end position="110"/>
    </location>
</feature>
<feature type="transmembrane region" description="Helical" evidence="11">
    <location>
        <begin position="51"/>
        <end position="70"/>
    </location>
</feature>
<comment type="caution">
    <text evidence="12">The sequence shown here is derived from an EMBL/GenBank/DDBJ whole genome shotgun (WGS) entry which is preliminary data.</text>
</comment>
<dbReference type="Pfam" id="PF06965">
    <property type="entry name" value="Na_H_antiport_1"/>
    <property type="match status" value="1"/>
</dbReference>
<evidence type="ECO:0000256" key="4">
    <source>
        <dbReference type="ARBA" id="ARBA00022475"/>
    </source>
</evidence>
<dbReference type="PANTHER" id="PTHR30341:SF0">
    <property type="entry name" value="NA(+)_H(+) ANTIPORTER NHAA"/>
    <property type="match status" value="1"/>
</dbReference>
<accession>A0A2M9BW45</accession>
<dbReference type="HAMAP" id="MF_01844">
    <property type="entry name" value="NhaA"/>
    <property type="match status" value="1"/>
</dbReference>
<dbReference type="EMBL" id="PGFB01000003">
    <property type="protein sequence ID" value="PJJ62160.1"/>
    <property type="molecule type" value="Genomic_DNA"/>
</dbReference>
<feature type="transmembrane region" description="Helical" evidence="11">
    <location>
        <begin position="173"/>
        <end position="194"/>
    </location>
</feature>
<evidence type="ECO:0000313" key="13">
    <source>
        <dbReference type="Proteomes" id="UP000230161"/>
    </source>
</evidence>
<proteinExistence type="inferred from homology"/>
<sequence>MSFVRSERYAAGILMFAAALGLLLANTAIGPELIAFSATRVGLPAIGLDLSVGHWISDGLLAVFFFIVAVELKRELAIGELDSAKKALLPAIAAVGGVVVPALIYLAIAASSGLAVGWPIPTATDIAFALGVLAVVGRSLPTRVRVFLLALAVLDDLVAILIIAFFFTTDANLAFVGLAALTAIAFGLLSRLLAPRSRWVLARRPAWPIVTAMIVLGVATWYLTSLSGVHATIAGVALGLLAARRPGGRAAHVLEPYSNTIVLPLFAFSAAMVAIPAVRVSELSPAFWAILVALPIGKIVGITLAGGLAIRLTARGSKPVLSMPDLFAVSALGGIGFTVALLMNELAFEALPEVADEGTLAVILGSCAAIAISSVVVGLRSRHYRRAGHAS</sequence>
<comment type="subcellular location">
    <subcellularLocation>
        <location evidence="1">Cell inner membrane</location>
        <topology evidence="1">Multi-pass membrane protein</topology>
    </subcellularLocation>
    <subcellularLocation>
        <location evidence="11">Cell membrane</location>
        <topology evidence="11">Multi-pass membrane protein</topology>
    </subcellularLocation>
</comment>
<gene>
    <name evidence="11" type="primary">nhaA</name>
    <name evidence="12" type="ORF">CLV54_1956</name>
</gene>
<keyword evidence="13" id="KW-1185">Reference proteome</keyword>
<dbReference type="InterPro" id="IPR004670">
    <property type="entry name" value="NhaA"/>
</dbReference>
<dbReference type="Gene3D" id="1.20.1530.10">
    <property type="entry name" value="Na+/H+ antiporter like domain"/>
    <property type="match status" value="1"/>
</dbReference>
<evidence type="ECO:0000256" key="10">
    <source>
        <dbReference type="ARBA" id="ARBA00023201"/>
    </source>
</evidence>
<keyword evidence="6 11" id="KW-1133">Transmembrane helix</keyword>
<evidence type="ECO:0000256" key="3">
    <source>
        <dbReference type="ARBA" id="ARBA00022449"/>
    </source>
</evidence>
<evidence type="ECO:0000256" key="5">
    <source>
        <dbReference type="ARBA" id="ARBA00022692"/>
    </source>
</evidence>
<protein>
    <recommendedName>
        <fullName evidence="11">Na(+)/H(+) antiporter NhaA</fullName>
    </recommendedName>
    <alternativeName>
        <fullName evidence="11">Sodium/proton antiporter NhaA</fullName>
    </alternativeName>
</protein>
<reference evidence="12 13" key="1">
    <citation type="submission" date="2017-11" db="EMBL/GenBank/DDBJ databases">
        <title>Genomic Encyclopedia of Archaeal and Bacterial Type Strains, Phase II (KMG-II): From Individual Species to Whole Genera.</title>
        <authorList>
            <person name="Goeker M."/>
        </authorList>
    </citation>
    <scope>NUCLEOTIDE SEQUENCE [LARGE SCALE GENOMIC DNA]</scope>
    <source>
        <strain evidence="12 13">DSM 25625</strain>
    </source>
</reference>
<dbReference type="GO" id="GO:0006885">
    <property type="term" value="P:regulation of pH"/>
    <property type="evidence" value="ECO:0007669"/>
    <property type="project" value="InterPro"/>
</dbReference>
<evidence type="ECO:0000256" key="8">
    <source>
        <dbReference type="ARBA" id="ARBA00023065"/>
    </source>
</evidence>
<keyword evidence="4 11" id="KW-1003">Cell membrane</keyword>
<keyword evidence="8 11" id="KW-0406">Ion transport</keyword>
<comment type="similarity">
    <text evidence="11">Belongs to the NhaA Na(+)/H(+) (TC 2.A.33) antiporter family.</text>
</comment>
<evidence type="ECO:0000256" key="1">
    <source>
        <dbReference type="ARBA" id="ARBA00004429"/>
    </source>
</evidence>
<dbReference type="GO" id="GO:0015385">
    <property type="term" value="F:sodium:proton antiporter activity"/>
    <property type="evidence" value="ECO:0007669"/>
    <property type="project" value="TreeGrafter"/>
</dbReference>
<keyword evidence="10 11" id="KW-0739">Sodium transport</keyword>
<feature type="transmembrane region" description="Helical" evidence="11">
    <location>
        <begin position="206"/>
        <end position="223"/>
    </location>
</feature>
<comment type="catalytic activity">
    <reaction evidence="11">
        <text>Na(+)(in) + 2 H(+)(out) = Na(+)(out) + 2 H(+)(in)</text>
        <dbReference type="Rhea" id="RHEA:29251"/>
        <dbReference type="ChEBI" id="CHEBI:15378"/>
        <dbReference type="ChEBI" id="CHEBI:29101"/>
    </reaction>
</comment>
<evidence type="ECO:0000256" key="6">
    <source>
        <dbReference type="ARBA" id="ARBA00022989"/>
    </source>
</evidence>
<name>A0A2M9BW45_9MICO</name>
<dbReference type="OrthoDB" id="9808135at2"/>
<dbReference type="RefSeq" id="WP_100344750.1">
    <property type="nucleotide sequence ID" value="NZ_PGFB01000003.1"/>
</dbReference>
<keyword evidence="7 11" id="KW-0915">Sodium</keyword>
<evidence type="ECO:0000256" key="11">
    <source>
        <dbReference type="HAMAP-Rule" id="MF_01844"/>
    </source>
</evidence>
<dbReference type="Proteomes" id="UP000230161">
    <property type="component" value="Unassembled WGS sequence"/>
</dbReference>
<feature type="transmembrane region" description="Helical" evidence="11">
    <location>
        <begin position="259"/>
        <end position="280"/>
    </location>
</feature>
<dbReference type="PANTHER" id="PTHR30341">
    <property type="entry name" value="SODIUM ION/PROTON ANTIPORTER NHAA-RELATED"/>
    <property type="match status" value="1"/>
</dbReference>
<keyword evidence="3 11" id="KW-0050">Antiport</keyword>
<feature type="transmembrane region" description="Helical" evidence="11">
    <location>
        <begin position="286"/>
        <end position="314"/>
    </location>
</feature>
<keyword evidence="2 11" id="KW-0813">Transport</keyword>
<evidence type="ECO:0000256" key="2">
    <source>
        <dbReference type="ARBA" id="ARBA00022448"/>
    </source>
</evidence>